<dbReference type="OrthoDB" id="5341790at2"/>
<protein>
    <recommendedName>
        <fullName evidence="3">AsmA-like C-terminal domain-containing protein</fullName>
    </recommendedName>
</protein>
<dbReference type="EMBL" id="CP002452">
    <property type="protein sequence ID" value="ADV46844.1"/>
    <property type="molecule type" value="Genomic_DNA"/>
</dbReference>
<dbReference type="STRING" id="749222.Nitsa_1596"/>
<accession>E6X0J4</accession>
<proteinExistence type="predicted"/>
<gene>
    <name evidence="1" type="ordered locus">Nitsa_1596</name>
</gene>
<keyword evidence="2" id="KW-1185">Reference proteome</keyword>
<dbReference type="RefSeq" id="WP_013554532.1">
    <property type="nucleotide sequence ID" value="NC_014935.1"/>
</dbReference>
<organism evidence="1 2">
    <name type="scientific">Nitratifractor salsuginis (strain DSM 16511 / JCM 12458 / E9I37-1)</name>
    <dbReference type="NCBI Taxonomy" id="749222"/>
    <lineage>
        <taxon>Bacteria</taxon>
        <taxon>Pseudomonadati</taxon>
        <taxon>Campylobacterota</taxon>
        <taxon>Epsilonproteobacteria</taxon>
        <taxon>Campylobacterales</taxon>
        <taxon>Sulfurovaceae</taxon>
        <taxon>Nitratifractor</taxon>
    </lineage>
</organism>
<evidence type="ECO:0000313" key="2">
    <source>
        <dbReference type="Proteomes" id="UP000008633"/>
    </source>
</evidence>
<reference evidence="1" key="1">
    <citation type="journal article" date="2011" name="Stand. Genomic Sci.">
        <title>Complete genome sequence of Nitratifractor salsuginis type strain (E9I37-1).</title>
        <authorList>
            <person name="Anderson I."/>
            <person name="Sikorski J."/>
            <person name="Zeytun A."/>
            <person name="Nolan M."/>
            <person name="Lapidus A."/>
            <person name="Lucas S."/>
            <person name="Hammon N."/>
            <person name="Deshpande S."/>
            <person name="Cheng J.F."/>
            <person name="Tapia R."/>
            <person name="Han C."/>
            <person name="Goodwin L."/>
            <person name="Pitluck S."/>
            <person name="Liolios K."/>
            <person name="Pagani I."/>
            <person name="Ivanova N."/>
            <person name="Huntemann M."/>
            <person name="Mavromatis K."/>
            <person name="Ovchinikova G."/>
            <person name="Pati A."/>
            <person name="Chen A."/>
            <person name="Palaniappan K."/>
            <person name="Land M."/>
            <person name="Hauser L."/>
            <person name="Brambilla E.M."/>
            <person name="Ngatchou-Djao O.D."/>
            <person name="Rohde M."/>
            <person name="Tindall B.J."/>
            <person name="Goker M."/>
            <person name="Detter J.C."/>
            <person name="Woyke T."/>
            <person name="Bristow J."/>
            <person name="Eisen J.A."/>
            <person name="Markowitz V."/>
            <person name="Hugenholtz P."/>
            <person name="Klenk H.P."/>
            <person name="Kyrpides N.C."/>
        </authorList>
    </citation>
    <scope>NUCLEOTIDE SEQUENCE [LARGE SCALE GENOMIC DNA]</scope>
    <source>
        <strain evidence="1">DSM 16511</strain>
    </source>
</reference>
<evidence type="ECO:0000313" key="1">
    <source>
        <dbReference type="EMBL" id="ADV46844.1"/>
    </source>
</evidence>
<sequence>MKKTLAILFGTLAVIAAILFTPPGRSLVLIPLANAYLHHTLPNHRVELDSLKPRLNTLQLSGTVDKTIRFEAAGPVRWIPLSFDLGYRVNAKEVSIGTERYPVKLDLQGRLKGKPADMTVTGAGRGFDASLHYALEMREGKVLGLKADAKGARVDQLLAFAGKPPYATGMLDLKAEIPSIDATVQKGGIDFKVNEGRIDARLLKKDFGIQLPPVRKYTLQGRLRLAGKLLKGEAALHSGLIDLSLKNFRSDRKLKIFKSDYRLEIPELSRLKPLTHTALYGPWKMAGTLYLDRGKELLQLTGVSPSLEGKTRFFYDNGALELSLKQVGIPSLLALAGEPPLARSGKIDATARFQDLKKLEGRYTLLAKGRWNREELLKLVGTDPGKALDFTLQSQGRLHKSLLQASADYRSPLLDLVLSDLKYEWISGAMEGKYRLIFPDLRRLKLFAKARGSYRADLKGEMSYLPVKKLLRVEGETVSFGGRIHWRYSGASLELTLKNTDGRKLSSLAGLPPLWKKATLNGKLNLKDIARKSGDYTLNLKALADPKALKKLCGIRLGRPLSLKVRSDGHFLGSELTLQSDLESGWGVLKLRKGRYLFDSGRFRSLYALNIPDLSRLQPLTGRRYRGPLVVTGRLDWAGKLHVTGSGKEWGGRLDYVLDGDLLRIRTQGMEIARVMKALDISPLLTGKAQSDLRYNLQSERGNLKVESQGIRLVQSPLTQVASLLLKRDLSRELFSRVILTAQIEKRPILFDFHATSSRTRLEIKGGKIDRIQQSIDAVLKIDDHGHQYMIRIHGPLKHPAMTPIMTQALEHKIEKVIKNKKIRKKIDKVIKGGSPVGKFLQKLF</sequence>
<dbReference type="Proteomes" id="UP000008633">
    <property type="component" value="Chromosome"/>
</dbReference>
<dbReference type="eggNOG" id="COG2911">
    <property type="taxonomic scope" value="Bacteria"/>
</dbReference>
<dbReference type="HOGENOM" id="CLU_017031_0_0_7"/>
<name>E6X0J4_NITSE</name>
<dbReference type="KEGG" id="nsa:Nitsa_1596"/>
<evidence type="ECO:0008006" key="3">
    <source>
        <dbReference type="Google" id="ProtNLM"/>
    </source>
</evidence>
<dbReference type="AlphaFoldDB" id="E6X0J4"/>